<feature type="signal peptide" evidence="1">
    <location>
        <begin position="1"/>
        <end position="20"/>
    </location>
</feature>
<protein>
    <recommendedName>
        <fullName evidence="4">Outer membrane protein beta-barrel domain-containing protein</fullName>
    </recommendedName>
</protein>
<evidence type="ECO:0000313" key="3">
    <source>
        <dbReference type="Proteomes" id="UP000190423"/>
    </source>
</evidence>
<keyword evidence="3" id="KW-1185">Reference proteome</keyword>
<evidence type="ECO:0008006" key="4">
    <source>
        <dbReference type="Google" id="ProtNLM"/>
    </source>
</evidence>
<sequence length="223" mass="24281">MKKLLAVLVAAGVAASAAFANVEMTLNLYGTPFTSFVMDAEFDPELRPQGAFGFEDQFGFFFGSPAKFVDIGMTLSYGLDFFRDAEFYANGEKKEDNSTGFGMNTYLTLGPAARFNVGDMHSFLVSPGLGVNLLALTGDIDVIGFTCDFNLDLGYRIWIVNKTGFHFGFDVGYDLSVPLAGSAALNGDYVDDTYDVKSGSRNKIYFGVAFNFGDKSPDKFRAE</sequence>
<name>A0A1T4JHE9_TREPO</name>
<gene>
    <name evidence="2" type="ORF">SAMN02745149_00102</name>
</gene>
<evidence type="ECO:0000256" key="1">
    <source>
        <dbReference type="SAM" id="SignalP"/>
    </source>
</evidence>
<feature type="chain" id="PRO_5013001547" description="Outer membrane protein beta-barrel domain-containing protein" evidence="1">
    <location>
        <begin position="21"/>
        <end position="223"/>
    </location>
</feature>
<dbReference type="AlphaFoldDB" id="A0A1T4JHE9"/>
<organism evidence="2 3">
    <name type="scientific">Treponema porcinum</name>
    <dbReference type="NCBI Taxonomy" id="261392"/>
    <lineage>
        <taxon>Bacteria</taxon>
        <taxon>Pseudomonadati</taxon>
        <taxon>Spirochaetota</taxon>
        <taxon>Spirochaetia</taxon>
        <taxon>Spirochaetales</taxon>
        <taxon>Treponemataceae</taxon>
        <taxon>Treponema</taxon>
    </lineage>
</organism>
<dbReference type="RefSeq" id="WP_078932022.1">
    <property type="nucleotide sequence ID" value="NZ_FUWG01000002.1"/>
</dbReference>
<dbReference type="EMBL" id="FUWG01000002">
    <property type="protein sequence ID" value="SJZ29600.1"/>
    <property type="molecule type" value="Genomic_DNA"/>
</dbReference>
<accession>A0A1T4JHE9</accession>
<dbReference type="GeneID" id="78315425"/>
<dbReference type="Proteomes" id="UP000190423">
    <property type="component" value="Unassembled WGS sequence"/>
</dbReference>
<reference evidence="2 3" key="1">
    <citation type="submission" date="2017-02" db="EMBL/GenBank/DDBJ databases">
        <authorList>
            <person name="Peterson S.W."/>
        </authorList>
    </citation>
    <scope>NUCLEOTIDE SEQUENCE [LARGE SCALE GENOMIC DNA]</scope>
    <source>
        <strain evidence="2 3">ATCC BAA-908</strain>
    </source>
</reference>
<proteinExistence type="predicted"/>
<keyword evidence="1" id="KW-0732">Signal</keyword>
<dbReference type="OrthoDB" id="9932621at2"/>
<evidence type="ECO:0000313" key="2">
    <source>
        <dbReference type="EMBL" id="SJZ29600.1"/>
    </source>
</evidence>